<evidence type="ECO:0000256" key="5">
    <source>
        <dbReference type="ARBA" id="ARBA00022989"/>
    </source>
</evidence>
<evidence type="ECO:0000256" key="7">
    <source>
        <dbReference type="PIRNR" id="PIRNR016636"/>
    </source>
</evidence>
<accession>A0A9J6P2Z6</accession>
<gene>
    <name evidence="9" type="ORF">KDK92_10955</name>
</gene>
<dbReference type="InterPro" id="IPR024194">
    <property type="entry name" value="Ac/AlaTfrase_AlgI/DltB"/>
</dbReference>
<keyword evidence="3 7" id="KW-1003">Cell membrane</keyword>
<evidence type="ECO:0000256" key="8">
    <source>
        <dbReference type="SAM" id="Phobius"/>
    </source>
</evidence>
<evidence type="ECO:0000313" key="9">
    <source>
        <dbReference type="EMBL" id="MCM1990253.1"/>
    </source>
</evidence>
<dbReference type="GO" id="GO:0042121">
    <property type="term" value="P:alginic acid biosynthetic process"/>
    <property type="evidence" value="ECO:0007669"/>
    <property type="project" value="InterPro"/>
</dbReference>
<comment type="caution">
    <text evidence="9">The sequence shown here is derived from an EMBL/GenBank/DDBJ whole genome shotgun (WGS) entry which is preliminary data.</text>
</comment>
<dbReference type="EMBL" id="JAGSOJ010000002">
    <property type="protein sequence ID" value="MCM1990253.1"/>
    <property type="molecule type" value="Genomic_DNA"/>
</dbReference>
<feature type="transmembrane region" description="Helical" evidence="8">
    <location>
        <begin position="468"/>
        <end position="489"/>
    </location>
</feature>
<dbReference type="PIRSF" id="PIRSF016636">
    <property type="entry name" value="AlgI_DltB"/>
    <property type="match status" value="1"/>
</dbReference>
<evidence type="ECO:0000256" key="6">
    <source>
        <dbReference type="ARBA" id="ARBA00023136"/>
    </source>
</evidence>
<feature type="transmembrane region" description="Helical" evidence="8">
    <location>
        <begin position="46"/>
        <end position="64"/>
    </location>
</feature>
<feature type="transmembrane region" description="Helical" evidence="8">
    <location>
        <begin position="430"/>
        <end position="447"/>
    </location>
</feature>
<keyword evidence="6 7" id="KW-0472">Membrane</keyword>
<dbReference type="PANTHER" id="PTHR13285:SF18">
    <property type="entry name" value="PROTEIN-CYSTEINE N-PALMITOYLTRANSFERASE RASP"/>
    <property type="match status" value="1"/>
</dbReference>
<name>A0A9J6P2Z6_9CLOT</name>
<keyword evidence="7" id="KW-0012">Acyltransferase</keyword>
<sequence length="491" mass="57962">MLFNSFEFLIFFPLVTIAYFMIPHKYRWALLLGASYYFYMAWKPEYIILIIISTVIDYFASIMMEKQDDKKKRKRFLYLSLASNLGILFFFKYFNFFNDSIRAVMELFTLEYSVRSFDILLPMGISFYTFQTLSYTIDVYRGRRKAERHFGIFALYVTFFPQLVAGPIERSDRLLPQFYEKHEFDYNRIVSGLRRMLWGFFKKMVIADGIAIIVDRVYDSPQQFYGFPLILATVCFAIQIYCDFSGYSDIAIGSARILGFDLMENFKSPYFSKSISEFWKRWHISLSSWFKDYVYIPLGGNRVKVQRVYFNLFITFLVSGLWHGADWTFVIWGALHGVYLVIGRIIKPLKEKIIKITRIDNIPILNLLHGMIQRIITFSLVCYGWVFFRAESLSDAMYISKNMFNGLGNMKSLTYIKDILLPSGVDKERLIIVFISVLILLVTQAISRRDDAIESVHNKPIVMRWVSYYFILIIIILFAVFEDGNFIYFQF</sequence>
<feature type="transmembrane region" description="Helical" evidence="8">
    <location>
        <begin position="224"/>
        <end position="242"/>
    </location>
</feature>
<dbReference type="RefSeq" id="WP_250859291.1">
    <property type="nucleotide sequence ID" value="NZ_JAGSOJ010000002.1"/>
</dbReference>
<dbReference type="Pfam" id="PF03062">
    <property type="entry name" value="MBOAT"/>
    <property type="match status" value="1"/>
</dbReference>
<protein>
    <submittedName>
        <fullName evidence="9">MBOAT family protein</fullName>
    </submittedName>
</protein>
<evidence type="ECO:0000256" key="4">
    <source>
        <dbReference type="ARBA" id="ARBA00022692"/>
    </source>
</evidence>
<evidence type="ECO:0000313" key="10">
    <source>
        <dbReference type="Proteomes" id="UP001056429"/>
    </source>
</evidence>
<feature type="transmembrane region" description="Helical" evidence="8">
    <location>
        <begin position="308"/>
        <end position="323"/>
    </location>
</feature>
<dbReference type="AlphaFoldDB" id="A0A9J6P2Z6"/>
<keyword evidence="4 8" id="KW-0812">Transmembrane</keyword>
<dbReference type="GO" id="GO:0016746">
    <property type="term" value="F:acyltransferase activity"/>
    <property type="evidence" value="ECO:0007669"/>
    <property type="project" value="UniProtKB-KW"/>
</dbReference>
<feature type="transmembrane region" description="Helical" evidence="8">
    <location>
        <begin position="76"/>
        <end position="97"/>
    </location>
</feature>
<comment type="subcellular location">
    <subcellularLocation>
        <location evidence="1">Cell membrane</location>
        <topology evidence="1">Multi-pass membrane protein</topology>
    </subcellularLocation>
</comment>
<keyword evidence="5 8" id="KW-1133">Transmembrane helix</keyword>
<organism evidence="9 10">
    <name type="scientific">Oceanirhabdus seepicola</name>
    <dbReference type="NCBI Taxonomy" id="2828781"/>
    <lineage>
        <taxon>Bacteria</taxon>
        <taxon>Bacillati</taxon>
        <taxon>Bacillota</taxon>
        <taxon>Clostridia</taxon>
        <taxon>Eubacteriales</taxon>
        <taxon>Clostridiaceae</taxon>
        <taxon>Oceanirhabdus</taxon>
    </lineage>
</organism>
<proteinExistence type="inferred from homology"/>
<feature type="transmembrane region" description="Helical" evidence="8">
    <location>
        <begin position="329"/>
        <end position="346"/>
    </location>
</feature>
<feature type="transmembrane region" description="Helical" evidence="8">
    <location>
        <begin position="117"/>
        <end position="137"/>
    </location>
</feature>
<dbReference type="Proteomes" id="UP001056429">
    <property type="component" value="Unassembled WGS sequence"/>
</dbReference>
<dbReference type="GO" id="GO:0005886">
    <property type="term" value="C:plasma membrane"/>
    <property type="evidence" value="ECO:0007669"/>
    <property type="project" value="UniProtKB-SubCell"/>
</dbReference>
<dbReference type="PANTHER" id="PTHR13285">
    <property type="entry name" value="ACYLTRANSFERASE"/>
    <property type="match status" value="1"/>
</dbReference>
<keyword evidence="7" id="KW-0808">Transferase</keyword>
<dbReference type="PIRSF" id="PIRSF500217">
    <property type="entry name" value="AlgI"/>
    <property type="match status" value="1"/>
</dbReference>
<dbReference type="InterPro" id="IPR028362">
    <property type="entry name" value="AlgI"/>
</dbReference>
<evidence type="ECO:0000256" key="3">
    <source>
        <dbReference type="ARBA" id="ARBA00022475"/>
    </source>
</evidence>
<feature type="transmembrane region" description="Helical" evidence="8">
    <location>
        <begin position="7"/>
        <end position="26"/>
    </location>
</feature>
<evidence type="ECO:0000256" key="2">
    <source>
        <dbReference type="ARBA" id="ARBA00010323"/>
    </source>
</evidence>
<comment type="similarity">
    <text evidence="2 7">Belongs to the membrane-bound acyltransferase family.</text>
</comment>
<feature type="transmembrane region" description="Helical" evidence="8">
    <location>
        <begin position="149"/>
        <end position="168"/>
    </location>
</feature>
<dbReference type="InterPro" id="IPR051085">
    <property type="entry name" value="MB_O-acyltransferase"/>
</dbReference>
<feature type="transmembrane region" description="Helical" evidence="8">
    <location>
        <begin position="367"/>
        <end position="388"/>
    </location>
</feature>
<keyword evidence="10" id="KW-1185">Reference proteome</keyword>
<evidence type="ECO:0000256" key="1">
    <source>
        <dbReference type="ARBA" id="ARBA00004651"/>
    </source>
</evidence>
<dbReference type="InterPro" id="IPR004299">
    <property type="entry name" value="MBOAT_fam"/>
</dbReference>
<reference evidence="9" key="2">
    <citation type="submission" date="2021-04" db="EMBL/GenBank/DDBJ databases">
        <authorList>
            <person name="Dong X."/>
        </authorList>
    </citation>
    <scope>NUCLEOTIDE SEQUENCE</scope>
    <source>
        <strain evidence="9">ZWT</strain>
    </source>
</reference>
<reference evidence="9" key="1">
    <citation type="journal article" date="2021" name="mSystems">
        <title>Bacteria and Archaea Synergistically Convert Glycine Betaine to Biogenic Methane in the Formosa Cold Seep of the South China Sea.</title>
        <authorList>
            <person name="Li L."/>
            <person name="Zhang W."/>
            <person name="Zhang S."/>
            <person name="Song L."/>
            <person name="Sun Q."/>
            <person name="Zhang H."/>
            <person name="Xiang H."/>
            <person name="Dong X."/>
        </authorList>
    </citation>
    <scope>NUCLEOTIDE SEQUENCE</scope>
    <source>
        <strain evidence="9">ZWT</strain>
    </source>
</reference>